<gene>
    <name evidence="1" type="ORF">HMPREF9333_01661</name>
</gene>
<keyword evidence="2" id="KW-1185">Reference proteome</keyword>
<dbReference type="RefSeq" id="WP_005541433.1">
    <property type="nucleotide sequence ID" value="NZ_JH378834.1"/>
</dbReference>
<dbReference type="NCBIfam" id="NF038093">
    <property type="entry name" value="GrdX"/>
    <property type="match status" value="1"/>
</dbReference>
<sequence length="127" mass="13953">MKRGYVIITNNPIVGGALGGKCEVIYITCTYEDILKKIRDKIHLGYRLMSHPLSGSVKPGETPYKSVMLSADANRVDMKSLSMIESAIQSCAKFNFKQDCYDGKILEDFQQVDLSLIKSGIDSAGIG</sequence>
<evidence type="ECO:0000313" key="1">
    <source>
        <dbReference type="EMBL" id="EHI55246.1"/>
    </source>
</evidence>
<comment type="caution">
    <text evidence="1">The sequence shown here is derived from an EMBL/GenBank/DDBJ whole genome shotgun (WGS) entry which is preliminary data.</text>
</comment>
<reference evidence="1 2" key="1">
    <citation type="submission" date="2011-08" db="EMBL/GenBank/DDBJ databases">
        <title>The Genome Sequence of Johnsonella ignava ATCC 51276.</title>
        <authorList>
            <consortium name="The Broad Institute Genome Sequencing Platform"/>
            <person name="Earl A."/>
            <person name="Ward D."/>
            <person name="Feldgarden M."/>
            <person name="Gevers D."/>
            <person name="Izard J."/>
            <person name="Blanton J.M."/>
            <person name="Baranova O.V."/>
            <person name="Dewhirst F.E."/>
            <person name="Young S.K."/>
            <person name="Zeng Q."/>
            <person name="Gargeya S."/>
            <person name="Fitzgerald M."/>
            <person name="Haas B."/>
            <person name="Abouelleil A."/>
            <person name="Alvarado L."/>
            <person name="Arachchi H.M."/>
            <person name="Berlin A."/>
            <person name="Brown A."/>
            <person name="Chapman S.B."/>
            <person name="Chen Z."/>
            <person name="Dunbar C."/>
            <person name="Freedman E."/>
            <person name="Gearin G."/>
            <person name="Gellesch M."/>
            <person name="Goldberg J."/>
            <person name="Griggs A."/>
            <person name="Gujja S."/>
            <person name="Heiman D."/>
            <person name="Howarth C."/>
            <person name="Larson L."/>
            <person name="Lui A."/>
            <person name="MacDonald P.J.P."/>
            <person name="Montmayeur A."/>
            <person name="Murphy C."/>
            <person name="Neiman D."/>
            <person name="Pearson M."/>
            <person name="Priest M."/>
            <person name="Roberts A."/>
            <person name="Saif S."/>
            <person name="Shea T."/>
            <person name="Shenoy N."/>
            <person name="Sisk P."/>
            <person name="Stolte C."/>
            <person name="Sykes S."/>
            <person name="Wortman J."/>
            <person name="Nusbaum C."/>
            <person name="Birren B."/>
        </authorList>
    </citation>
    <scope>NUCLEOTIDE SEQUENCE [LARGE SCALE GENOMIC DNA]</scope>
    <source>
        <strain evidence="1 2">ATCC 51276</strain>
    </source>
</reference>
<dbReference type="eggNOG" id="ENOG5032Y6H">
    <property type="taxonomic scope" value="Bacteria"/>
</dbReference>
<name>G5GJC1_9FIRM</name>
<organism evidence="1 2">
    <name type="scientific">Johnsonella ignava ATCC 51276</name>
    <dbReference type="NCBI Taxonomy" id="679200"/>
    <lineage>
        <taxon>Bacteria</taxon>
        <taxon>Bacillati</taxon>
        <taxon>Bacillota</taxon>
        <taxon>Clostridia</taxon>
        <taxon>Lachnospirales</taxon>
        <taxon>Lachnospiraceae</taxon>
        <taxon>Johnsonella</taxon>
    </lineage>
</organism>
<dbReference type="STRING" id="679200.HMPREF9333_01661"/>
<dbReference type="HOGENOM" id="CLU_132073_0_0_9"/>
<dbReference type="AlphaFoldDB" id="G5GJC1"/>
<accession>G5GJC1</accession>
<dbReference type="EMBL" id="ACZL01000026">
    <property type="protein sequence ID" value="EHI55246.1"/>
    <property type="molecule type" value="Genomic_DNA"/>
</dbReference>
<dbReference type="Proteomes" id="UP000003011">
    <property type="component" value="Unassembled WGS sequence"/>
</dbReference>
<dbReference type="OrthoDB" id="9815289at2"/>
<proteinExistence type="predicted"/>
<dbReference type="PATRIC" id="fig|679200.3.peg.1757"/>
<evidence type="ECO:0000313" key="2">
    <source>
        <dbReference type="Proteomes" id="UP000003011"/>
    </source>
</evidence>
<evidence type="ECO:0008006" key="3">
    <source>
        <dbReference type="Google" id="ProtNLM"/>
    </source>
</evidence>
<protein>
    <recommendedName>
        <fullName evidence="3">GrdX protein</fullName>
    </recommendedName>
</protein>
<dbReference type="InterPro" id="IPR047735">
    <property type="entry name" value="GrdX-like"/>
</dbReference>